<evidence type="ECO:0000313" key="2">
    <source>
        <dbReference type="Proteomes" id="UP000037315"/>
    </source>
</evidence>
<keyword evidence="2" id="KW-1185">Reference proteome</keyword>
<name>A0A0J8VIW9_9ENTR</name>
<protein>
    <submittedName>
        <fullName evidence="1">Uncharacterized protein</fullName>
    </submittedName>
</protein>
<evidence type="ECO:0000313" key="1">
    <source>
        <dbReference type="EMBL" id="KMV33037.1"/>
    </source>
</evidence>
<reference evidence="1 2" key="1">
    <citation type="submission" date="2015-06" db="EMBL/GenBank/DDBJ databases">
        <title>Genome sequencing of Cronobacter sp. strain DJ34 isolated from petroleum contaminated sludge of Duliajan Oil Fields, Assam, India.</title>
        <authorList>
            <person name="Pal S."/>
            <person name="Banerjee T.D."/>
            <person name="Roy A."/>
            <person name="Sar P."/>
            <person name="Kazy S.K."/>
        </authorList>
    </citation>
    <scope>NUCLEOTIDE SEQUENCE [LARGE SCALE GENOMIC DNA]</scope>
    <source>
        <strain evidence="1 2">DJ34</strain>
    </source>
</reference>
<dbReference type="PATRIC" id="fig|1656095.3.peg.2130"/>
<dbReference type="EMBL" id="LFEJ01000024">
    <property type="protein sequence ID" value="KMV33037.1"/>
    <property type="molecule type" value="Genomic_DNA"/>
</dbReference>
<organism evidence="1 2">
    <name type="scientific">Franconibacter pulveris</name>
    <dbReference type="NCBI Taxonomy" id="435910"/>
    <lineage>
        <taxon>Bacteria</taxon>
        <taxon>Pseudomonadati</taxon>
        <taxon>Pseudomonadota</taxon>
        <taxon>Gammaproteobacteria</taxon>
        <taxon>Enterobacterales</taxon>
        <taxon>Enterobacteriaceae</taxon>
        <taxon>Franconibacter</taxon>
    </lineage>
</organism>
<accession>A0A0J8VIW9</accession>
<dbReference type="Proteomes" id="UP000037315">
    <property type="component" value="Unassembled WGS sequence"/>
</dbReference>
<proteinExistence type="predicted"/>
<comment type="caution">
    <text evidence="1">The sequence shown here is derived from an EMBL/GenBank/DDBJ whole genome shotgun (WGS) entry which is preliminary data.</text>
</comment>
<sequence>MIYITGRNAFFQVYFFVKKARQTPYKPSLRSLFFVLFRKIEKKTAHVIKKNLPSRQTRLINHQLKR</sequence>
<dbReference type="AlphaFoldDB" id="A0A0J8VIW9"/>
<gene>
    <name evidence="1" type="ORF">ACH50_17390</name>
</gene>